<dbReference type="GO" id="GO:0003676">
    <property type="term" value="F:nucleic acid binding"/>
    <property type="evidence" value="ECO:0007669"/>
    <property type="project" value="InterPro"/>
</dbReference>
<dbReference type="Proteomes" id="UP000175669">
    <property type="component" value="Unassembled WGS sequence"/>
</dbReference>
<evidence type="ECO:0000256" key="2">
    <source>
        <dbReference type="ARBA" id="ARBA00022723"/>
    </source>
</evidence>
<evidence type="ECO:0000256" key="5">
    <source>
        <dbReference type="ARBA" id="ARBA00023157"/>
    </source>
</evidence>
<accession>A0A1E8CJZ0</accession>
<keyword evidence="3" id="KW-0255">Endonuclease</keyword>
<evidence type="ECO:0000313" key="8">
    <source>
        <dbReference type="Proteomes" id="UP000175669"/>
    </source>
</evidence>
<dbReference type="PANTHER" id="PTHR33146">
    <property type="entry name" value="ENDONUCLEASE 4"/>
    <property type="match status" value="1"/>
</dbReference>
<evidence type="ECO:0000256" key="1">
    <source>
        <dbReference type="ARBA" id="ARBA00022722"/>
    </source>
</evidence>
<dbReference type="InterPro" id="IPR008947">
    <property type="entry name" value="PLipase_C/P1_nuclease_dom_sf"/>
</dbReference>
<gene>
    <name evidence="7" type="ORF">PHACT_05095</name>
</gene>
<keyword evidence="1" id="KW-0540">Nuclease</keyword>
<keyword evidence="6" id="KW-0325">Glycoprotein</keyword>
<dbReference type="Gene3D" id="1.10.575.10">
    <property type="entry name" value="P1 Nuclease"/>
    <property type="match status" value="1"/>
</dbReference>
<dbReference type="PANTHER" id="PTHR33146:SF26">
    <property type="entry name" value="ENDONUCLEASE 4"/>
    <property type="match status" value="1"/>
</dbReference>
<dbReference type="AlphaFoldDB" id="A0A1E8CJZ0"/>
<evidence type="ECO:0000313" key="7">
    <source>
        <dbReference type="EMBL" id="OFE12587.1"/>
    </source>
</evidence>
<keyword evidence="5" id="KW-1015">Disulfide bond</keyword>
<evidence type="ECO:0000256" key="4">
    <source>
        <dbReference type="ARBA" id="ARBA00022801"/>
    </source>
</evidence>
<organism evidence="7 8">
    <name type="scientific">Pseudohongiella acticola</name>
    <dbReference type="NCBI Taxonomy" id="1524254"/>
    <lineage>
        <taxon>Bacteria</taxon>
        <taxon>Pseudomonadati</taxon>
        <taxon>Pseudomonadota</taxon>
        <taxon>Gammaproteobacteria</taxon>
        <taxon>Pseudomonadales</taxon>
        <taxon>Pseudohongiellaceae</taxon>
        <taxon>Pseudohongiella</taxon>
    </lineage>
</organism>
<dbReference type="STRING" id="1524254.PHACT_05095"/>
<dbReference type="RefSeq" id="WP_070116198.1">
    <property type="nucleotide sequence ID" value="NZ_MASR01000001.1"/>
</dbReference>
<dbReference type="SUPFAM" id="SSF48537">
    <property type="entry name" value="Phospholipase C/P1 nuclease"/>
    <property type="match status" value="1"/>
</dbReference>
<evidence type="ECO:0008006" key="9">
    <source>
        <dbReference type="Google" id="ProtNLM"/>
    </source>
</evidence>
<dbReference type="GO" id="GO:0006308">
    <property type="term" value="P:DNA catabolic process"/>
    <property type="evidence" value="ECO:0007669"/>
    <property type="project" value="InterPro"/>
</dbReference>
<protein>
    <recommendedName>
        <fullName evidence="9">S1/P1 Nuclease</fullName>
    </recommendedName>
</protein>
<keyword evidence="2" id="KW-0479">Metal-binding</keyword>
<keyword evidence="8" id="KW-1185">Reference proteome</keyword>
<evidence type="ECO:0000256" key="3">
    <source>
        <dbReference type="ARBA" id="ARBA00022759"/>
    </source>
</evidence>
<dbReference type="CDD" id="cd11010">
    <property type="entry name" value="S1-P1_nuclease"/>
    <property type="match status" value="1"/>
</dbReference>
<dbReference type="InterPro" id="IPR003154">
    <property type="entry name" value="S1/P1nuclease"/>
</dbReference>
<dbReference type="GO" id="GO:0004519">
    <property type="term" value="F:endonuclease activity"/>
    <property type="evidence" value="ECO:0007669"/>
    <property type="project" value="UniProtKB-KW"/>
</dbReference>
<dbReference type="EMBL" id="MASR01000001">
    <property type="protein sequence ID" value="OFE12587.1"/>
    <property type="molecule type" value="Genomic_DNA"/>
</dbReference>
<proteinExistence type="predicted"/>
<sequence>MPAVKPLPAWLRICIVLPILALASPLYAWDATGHRLSVYVAYQSLTQTQREYWHEVLQHHPRFTADFEQAMPDAVRAASSDEQTRWLLGQAAVWPDLARGLPEIIRSRYNQPDWHWIEGAWLRDHATVQGNLYIETRPLPDIAGAPADNSRFASHASNVLTALERAAWQLEHETDAGQRAIALCWLLHLIGDIHQPLHTGGLVSARLFPAGDRGGNAISTRGGNLHAIWDQALRGSDFNDNLQAVSRQAASLTWQQAFAPTLWLQESRSLLLRQVYPERVIAEVRRGESRGQRPDSITLSNDYQSNMRQTARLRLAEAGYRISSTLSDITGTL</sequence>
<name>A0A1E8CJZ0_9GAMM</name>
<dbReference type="GO" id="GO:0016788">
    <property type="term" value="F:hydrolase activity, acting on ester bonds"/>
    <property type="evidence" value="ECO:0007669"/>
    <property type="project" value="InterPro"/>
</dbReference>
<dbReference type="Pfam" id="PF02265">
    <property type="entry name" value="S1-P1_nuclease"/>
    <property type="match status" value="1"/>
</dbReference>
<evidence type="ECO:0000256" key="6">
    <source>
        <dbReference type="ARBA" id="ARBA00023180"/>
    </source>
</evidence>
<keyword evidence="4" id="KW-0378">Hydrolase</keyword>
<dbReference type="GO" id="GO:0046872">
    <property type="term" value="F:metal ion binding"/>
    <property type="evidence" value="ECO:0007669"/>
    <property type="project" value="UniProtKB-KW"/>
</dbReference>
<comment type="caution">
    <text evidence="7">The sequence shown here is derived from an EMBL/GenBank/DDBJ whole genome shotgun (WGS) entry which is preliminary data.</text>
</comment>
<reference evidence="8" key="1">
    <citation type="submission" date="2016-07" db="EMBL/GenBank/DDBJ databases">
        <authorList>
            <person name="Florea S."/>
            <person name="Webb J.S."/>
            <person name="Jaromczyk J."/>
            <person name="Schardl C.L."/>
        </authorList>
    </citation>
    <scope>NUCLEOTIDE SEQUENCE [LARGE SCALE GENOMIC DNA]</scope>
    <source>
        <strain evidence="8">KCTC 42131</strain>
    </source>
</reference>